<dbReference type="FunFam" id="1.20.120.980:FF:000001">
    <property type="entry name" value="Dipeptidyl peptidase 7"/>
    <property type="match status" value="1"/>
</dbReference>
<evidence type="ECO:0000256" key="2">
    <source>
        <dbReference type="ARBA" id="ARBA00022670"/>
    </source>
</evidence>
<dbReference type="STRING" id="4572.M7ZQR3"/>
<keyword evidence="3" id="KW-0732">Signal</keyword>
<gene>
    <name evidence="6" type="ORF">TRIUR3_14129</name>
</gene>
<sequence>MAASSTLPVVVPALLLLLASAFAPATAASPSKRPTHQPLLFPELDHFTFTPNSSHVFSQKYLLNDTFWRRKPTAGPLFVYTGNEGEIEWFTTNTGFMFDIAPEFGALLVFIEELDHFTFTPNSSHVFSQKYLLNDTFWRRKPTAGPLFVYTGNEGEIEWFTTNTGFMFDIAPEFGALLVFIEHRFYGESMPFGDGPYSSPDTLGYLTSTQALADFAVLITSLKQNLSAVDAPVVVFGGSYGGRVNDFLSLLVLVLAAWFRLKYPHVAMGAVASSAPILQFDDITPWSSFYDAVSQDFKSESPNCFSVIKAVWDVLDDRGFNHTGLLELSKTFRACKTVQSADSLSNWLWNAFTYTAMVDYPTPANFMMNLPAYPVKEMCKIIDSFPAGADVVDKAFAAASLYYNYTGDQKCFQVEGDDDPHDLDGWGWQACTEMVMPMTVSNESMFPPDSFNYENMSEDCLLYYGVRPRMHWITTEYGGHKIDKVLKKFGSNIIFSNGMRDPWSRGGVLKNISSSIIALVTEKGAHHLDLRSATKDDPDWVVEQRRQEVEIIRGWIDQYNKDIEQMWQ</sequence>
<keyword evidence="2" id="KW-0645">Protease</keyword>
<protein>
    <submittedName>
        <fullName evidence="6">Lysosomal Pro-X carboxypeptidase</fullName>
    </submittedName>
</protein>
<dbReference type="GO" id="GO:0070008">
    <property type="term" value="F:serine-type exopeptidase activity"/>
    <property type="evidence" value="ECO:0007669"/>
    <property type="project" value="InterPro"/>
</dbReference>
<dbReference type="eggNOG" id="KOG2183">
    <property type="taxonomic scope" value="Eukaryota"/>
</dbReference>
<dbReference type="InterPro" id="IPR029058">
    <property type="entry name" value="AB_hydrolase_fold"/>
</dbReference>
<dbReference type="GO" id="GO:0004180">
    <property type="term" value="F:carboxypeptidase activity"/>
    <property type="evidence" value="ECO:0007669"/>
    <property type="project" value="UniProtKB-KW"/>
</dbReference>
<organism evidence="6">
    <name type="scientific">Triticum urartu</name>
    <name type="common">Red wild einkorn</name>
    <name type="synonym">Crithodium urartu</name>
    <dbReference type="NCBI Taxonomy" id="4572"/>
    <lineage>
        <taxon>Eukaryota</taxon>
        <taxon>Viridiplantae</taxon>
        <taxon>Streptophyta</taxon>
        <taxon>Embryophyta</taxon>
        <taxon>Tracheophyta</taxon>
        <taxon>Spermatophyta</taxon>
        <taxon>Magnoliopsida</taxon>
        <taxon>Liliopsida</taxon>
        <taxon>Poales</taxon>
        <taxon>Poaceae</taxon>
        <taxon>BOP clade</taxon>
        <taxon>Pooideae</taxon>
        <taxon>Triticodae</taxon>
        <taxon>Triticeae</taxon>
        <taxon>Triticinae</taxon>
        <taxon>Triticum</taxon>
    </lineage>
</organism>
<dbReference type="InterPro" id="IPR008758">
    <property type="entry name" value="Peptidase_S28"/>
</dbReference>
<keyword evidence="5" id="KW-0325">Glycoprotein</keyword>
<keyword evidence="4" id="KW-0378">Hydrolase</keyword>
<evidence type="ECO:0000256" key="4">
    <source>
        <dbReference type="ARBA" id="ARBA00022801"/>
    </source>
</evidence>
<dbReference type="EMBL" id="KD179082">
    <property type="protein sequence ID" value="EMS54705.1"/>
    <property type="molecule type" value="Genomic_DNA"/>
</dbReference>
<dbReference type="Gene3D" id="1.20.120.980">
    <property type="entry name" value="Serine carboxypeptidase S28, SKS domain"/>
    <property type="match status" value="1"/>
</dbReference>
<accession>M7ZQR3</accession>
<evidence type="ECO:0000313" key="6">
    <source>
        <dbReference type="EMBL" id="EMS54705.1"/>
    </source>
</evidence>
<dbReference type="OMA" id="PESYRIF"/>
<dbReference type="GO" id="GO:0006508">
    <property type="term" value="P:proteolysis"/>
    <property type="evidence" value="ECO:0007669"/>
    <property type="project" value="UniProtKB-KW"/>
</dbReference>
<keyword evidence="6" id="KW-0121">Carboxypeptidase</keyword>
<dbReference type="PANTHER" id="PTHR11010:SF116">
    <property type="entry name" value="LYSOSOMAL PRO-X CARBOXYPEPTIDASE"/>
    <property type="match status" value="1"/>
</dbReference>
<proteinExistence type="inferred from homology"/>
<dbReference type="InterPro" id="IPR042269">
    <property type="entry name" value="Ser_carbopepase_S28_SKS"/>
</dbReference>
<dbReference type="Gene3D" id="3.40.50.1820">
    <property type="entry name" value="alpha/beta hydrolase"/>
    <property type="match status" value="2"/>
</dbReference>
<dbReference type="PANTHER" id="PTHR11010">
    <property type="entry name" value="PROTEASE S28 PRO-X CARBOXYPEPTIDASE-RELATED"/>
    <property type="match status" value="1"/>
</dbReference>
<name>M7ZQR3_TRIUA</name>
<dbReference type="AlphaFoldDB" id="M7ZQR3"/>
<dbReference type="Pfam" id="PF05577">
    <property type="entry name" value="Peptidase_S28"/>
    <property type="match status" value="2"/>
</dbReference>
<comment type="similarity">
    <text evidence="1">Belongs to the peptidase S28 family.</text>
</comment>
<dbReference type="GO" id="GO:0008239">
    <property type="term" value="F:dipeptidyl-peptidase activity"/>
    <property type="evidence" value="ECO:0007669"/>
    <property type="project" value="TreeGrafter"/>
</dbReference>
<reference evidence="6" key="1">
    <citation type="journal article" date="2013" name="Nature">
        <title>Draft genome of the wheat A-genome progenitor Triticum urartu.</title>
        <authorList>
            <person name="Ling H.Q."/>
            <person name="Zhao S."/>
            <person name="Liu D."/>
            <person name="Wang J."/>
            <person name="Sun H."/>
            <person name="Zhang C."/>
            <person name="Fan H."/>
            <person name="Li D."/>
            <person name="Dong L."/>
            <person name="Tao Y."/>
            <person name="Gao C."/>
            <person name="Wu H."/>
            <person name="Li Y."/>
            <person name="Cui Y."/>
            <person name="Guo X."/>
            <person name="Zheng S."/>
            <person name="Wang B."/>
            <person name="Yu K."/>
            <person name="Liang Q."/>
            <person name="Yang W."/>
            <person name="Lou X."/>
            <person name="Chen J."/>
            <person name="Feng M."/>
            <person name="Jian J."/>
            <person name="Zhang X."/>
            <person name="Luo G."/>
            <person name="Jiang Y."/>
            <person name="Liu J."/>
            <person name="Wang Z."/>
            <person name="Sha Y."/>
            <person name="Zhang B."/>
            <person name="Wu H."/>
            <person name="Tang D."/>
            <person name="Shen Q."/>
            <person name="Xue P."/>
            <person name="Zou S."/>
            <person name="Wang X."/>
            <person name="Liu X."/>
            <person name="Wang F."/>
            <person name="Yang Y."/>
            <person name="An X."/>
            <person name="Dong Z."/>
            <person name="Zhang K."/>
            <person name="Zhang X."/>
            <person name="Luo M.C."/>
            <person name="Dvorak J."/>
            <person name="Tong Y."/>
            <person name="Wang J."/>
            <person name="Yang H."/>
            <person name="Li Z."/>
            <person name="Wang D."/>
            <person name="Zhang A."/>
            <person name="Wang J."/>
        </authorList>
    </citation>
    <scope>NUCLEOTIDE SEQUENCE</scope>
</reference>
<dbReference type="SUPFAM" id="SSF53474">
    <property type="entry name" value="alpha/beta-Hydrolases"/>
    <property type="match status" value="1"/>
</dbReference>
<evidence type="ECO:0000256" key="5">
    <source>
        <dbReference type="ARBA" id="ARBA00023180"/>
    </source>
</evidence>
<evidence type="ECO:0000256" key="1">
    <source>
        <dbReference type="ARBA" id="ARBA00011079"/>
    </source>
</evidence>
<dbReference type="MEROPS" id="S28.A01"/>
<evidence type="ECO:0000256" key="3">
    <source>
        <dbReference type="ARBA" id="ARBA00022729"/>
    </source>
</evidence>